<keyword evidence="4" id="KW-1185">Reference proteome</keyword>
<feature type="region of interest" description="Disordered" evidence="2">
    <location>
        <begin position="351"/>
        <end position="383"/>
    </location>
</feature>
<keyword evidence="1" id="KW-0175">Coiled coil</keyword>
<sequence length="383" mass="43875">MSGLKFSPVEFEREIQAREMALSGIASSRTRIEGLKSEILRNLDEIPDGAWKRSPEIAGVKSWINGATDVYIDSTMNSNELQKIESDLKRTEKMARELLGTVVDIKVKARRKRRVMLKLESINAGFNWKKDLLEKWKSSDSERFREKIEKAMEAVKRGDFSGGEIRAADLEHELKSLIKEAETLSKEAKLISELESIDAAFKGAGELLEKWKSSDSERFREKIEKAMEAVKGEDFSGAETRIPGLEDELRDLIEEAEKLESNDRMRRHVLSSVKEVAERMGWKEVSEPYLEDDKDPSSPLIYELKSYSAGKMRFSLTMDRIDVESPFSAEDGACYEQFDKFSEKLQEYGIRTKFEGNQGGPRNKPALKEKKAKRLPESRMRRI</sequence>
<protein>
    <submittedName>
        <fullName evidence="3">Uncharacterized protein</fullName>
    </submittedName>
</protein>
<evidence type="ECO:0000313" key="3">
    <source>
        <dbReference type="EMBL" id="REE29031.1"/>
    </source>
</evidence>
<dbReference type="EMBL" id="QREL01000001">
    <property type="protein sequence ID" value="REE29031.1"/>
    <property type="molecule type" value="Genomic_DNA"/>
</dbReference>
<organism evidence="3 4">
    <name type="scientific">Methanothermobacter defluvii</name>
    <dbReference type="NCBI Taxonomy" id="49339"/>
    <lineage>
        <taxon>Archaea</taxon>
        <taxon>Methanobacteriati</taxon>
        <taxon>Methanobacteriota</taxon>
        <taxon>Methanomada group</taxon>
        <taxon>Methanobacteria</taxon>
        <taxon>Methanobacteriales</taxon>
        <taxon>Methanobacteriaceae</taxon>
        <taxon>Methanothermobacter</taxon>
    </lineage>
</organism>
<gene>
    <name evidence="3" type="ORF">C7452_1064</name>
</gene>
<feature type="coiled-coil region" evidence="1">
    <location>
        <begin position="167"/>
        <end position="194"/>
    </location>
</feature>
<reference evidence="3 4" key="1">
    <citation type="submission" date="2018-07" db="EMBL/GenBank/DDBJ databases">
        <title>Genomic Encyclopedia of Type Strains, Phase IV (KMG-IV): sequencing the most valuable type-strain genomes for metagenomic binning, comparative biology and taxonomic classification.</title>
        <authorList>
            <person name="Goeker M."/>
        </authorList>
    </citation>
    <scope>NUCLEOTIDE SEQUENCE [LARGE SCALE GENOMIC DNA]</scope>
    <source>
        <strain evidence="3 4">DSM 7466</strain>
    </source>
</reference>
<evidence type="ECO:0000313" key="4">
    <source>
        <dbReference type="Proteomes" id="UP000256864"/>
    </source>
</evidence>
<evidence type="ECO:0000256" key="2">
    <source>
        <dbReference type="SAM" id="MobiDB-lite"/>
    </source>
</evidence>
<feature type="coiled-coil region" evidence="1">
    <location>
        <begin position="235"/>
        <end position="262"/>
    </location>
</feature>
<dbReference type="Proteomes" id="UP000256864">
    <property type="component" value="Unassembled WGS sequence"/>
</dbReference>
<feature type="compositionally biased region" description="Basic and acidic residues" evidence="2">
    <location>
        <begin position="366"/>
        <end position="383"/>
    </location>
</feature>
<dbReference type="AlphaFoldDB" id="A0A371NEW9"/>
<dbReference type="RefSeq" id="WP_115892465.1">
    <property type="nucleotide sequence ID" value="NZ_QREL01000001.1"/>
</dbReference>
<comment type="caution">
    <text evidence="3">The sequence shown here is derived from an EMBL/GenBank/DDBJ whole genome shotgun (WGS) entry which is preliminary data.</text>
</comment>
<proteinExistence type="predicted"/>
<evidence type="ECO:0000256" key="1">
    <source>
        <dbReference type="SAM" id="Coils"/>
    </source>
</evidence>
<accession>A0A371NEW9</accession>
<name>A0A371NEW9_9EURY</name>